<evidence type="ECO:0000313" key="11">
    <source>
        <dbReference type="EMBL" id="STX52579.1"/>
    </source>
</evidence>
<dbReference type="PANTHER" id="PTHR38042:SF1">
    <property type="entry name" value="UROPORPHYRINOGEN-III SYNTHASE, CHLOROPLASTIC"/>
    <property type="match status" value="1"/>
</dbReference>
<evidence type="ECO:0000256" key="3">
    <source>
        <dbReference type="ARBA" id="ARBA00013109"/>
    </source>
</evidence>
<feature type="domain" description="Tetrapyrrole biosynthesis uroporphyrinogen III synthase" evidence="10">
    <location>
        <begin position="27"/>
        <end position="242"/>
    </location>
</feature>
<accession>A0A378JQW8</accession>
<comment type="function">
    <text evidence="6 9">Catalyzes cyclization of the linear tetrapyrrole, hydroxymethylbilane, to the macrocyclic uroporphyrinogen III.</text>
</comment>
<gene>
    <name evidence="11" type="ORF">NCTC13316_02696</name>
</gene>
<dbReference type="SUPFAM" id="SSF69618">
    <property type="entry name" value="HemD-like"/>
    <property type="match status" value="1"/>
</dbReference>
<dbReference type="CDD" id="cd06578">
    <property type="entry name" value="HemD"/>
    <property type="match status" value="1"/>
</dbReference>
<dbReference type="InterPro" id="IPR039793">
    <property type="entry name" value="UROS/Hem4"/>
</dbReference>
<dbReference type="UniPathway" id="UPA00251">
    <property type="reaction ID" value="UER00320"/>
</dbReference>
<dbReference type="GO" id="GO:0004852">
    <property type="term" value="F:uroporphyrinogen-III synthase activity"/>
    <property type="evidence" value="ECO:0007669"/>
    <property type="project" value="UniProtKB-UniRule"/>
</dbReference>
<evidence type="ECO:0000256" key="1">
    <source>
        <dbReference type="ARBA" id="ARBA00004772"/>
    </source>
</evidence>
<keyword evidence="5 9" id="KW-0627">Porphyrin biosynthesis</keyword>
<sequence>MINKLNHSSLQGLRVLNTRPIEQGKALSIAIHQAGGIALNCPALRIVPTKIEWLQALPNLDTVKHAIFTSVNAVNYAFKIFAEQKIVWPNHIEVTAVGKSTANQLIQHAITVKNIPITADSEHLLALPSLQHVNKDIILLFKGEGGRILIPQTLKARGAKLIELIVYRREVPLIDPTLLKTWWHNKTVDIILFTSQEAMQNIFSMFEEPAHSWLKNLPCLVISKRLAAAASSLGMQNIIISSPDTILEKLSQFNKGFTHE</sequence>
<protein>
    <recommendedName>
        <fullName evidence="7 9">Uroporphyrinogen-III synthase</fullName>
        <ecNumber evidence="3 9">4.2.1.75</ecNumber>
    </recommendedName>
</protein>
<dbReference type="InterPro" id="IPR003754">
    <property type="entry name" value="4pyrrol_synth_uPrphyn_synth"/>
</dbReference>
<dbReference type="AlphaFoldDB" id="A0A378JQW8"/>
<evidence type="ECO:0000256" key="9">
    <source>
        <dbReference type="RuleBase" id="RU366031"/>
    </source>
</evidence>
<comment type="pathway">
    <text evidence="1 9">Porphyrin-containing compound metabolism; protoporphyrin-IX biosynthesis; coproporphyrinogen-III from 5-aminolevulinate: step 3/4.</text>
</comment>
<organism evidence="11 12">
    <name type="scientific">Legionella busanensis</name>
    <dbReference type="NCBI Taxonomy" id="190655"/>
    <lineage>
        <taxon>Bacteria</taxon>
        <taxon>Pseudomonadati</taxon>
        <taxon>Pseudomonadota</taxon>
        <taxon>Gammaproteobacteria</taxon>
        <taxon>Legionellales</taxon>
        <taxon>Legionellaceae</taxon>
        <taxon>Legionella</taxon>
    </lineage>
</organism>
<keyword evidence="11" id="KW-0489">Methyltransferase</keyword>
<dbReference type="GO" id="GO:0032259">
    <property type="term" value="P:methylation"/>
    <property type="evidence" value="ECO:0007669"/>
    <property type="project" value="UniProtKB-KW"/>
</dbReference>
<evidence type="ECO:0000256" key="8">
    <source>
        <dbReference type="ARBA" id="ARBA00048617"/>
    </source>
</evidence>
<dbReference type="GO" id="GO:0006780">
    <property type="term" value="P:uroporphyrinogen III biosynthetic process"/>
    <property type="evidence" value="ECO:0007669"/>
    <property type="project" value="UniProtKB-UniRule"/>
</dbReference>
<name>A0A378JQW8_9GAMM</name>
<proteinExistence type="inferred from homology"/>
<dbReference type="PANTHER" id="PTHR38042">
    <property type="entry name" value="UROPORPHYRINOGEN-III SYNTHASE, CHLOROPLASTIC"/>
    <property type="match status" value="1"/>
</dbReference>
<dbReference type="Pfam" id="PF02602">
    <property type="entry name" value="HEM4"/>
    <property type="match status" value="1"/>
</dbReference>
<dbReference type="Gene3D" id="3.40.50.10090">
    <property type="match status" value="2"/>
</dbReference>
<dbReference type="InterPro" id="IPR036108">
    <property type="entry name" value="4pyrrol_syn_uPrphyn_synt_sf"/>
</dbReference>
<evidence type="ECO:0000256" key="5">
    <source>
        <dbReference type="ARBA" id="ARBA00023244"/>
    </source>
</evidence>
<keyword evidence="11" id="KW-0808">Transferase</keyword>
<evidence type="ECO:0000256" key="2">
    <source>
        <dbReference type="ARBA" id="ARBA00008133"/>
    </source>
</evidence>
<evidence type="ECO:0000256" key="6">
    <source>
        <dbReference type="ARBA" id="ARBA00037589"/>
    </source>
</evidence>
<comment type="similarity">
    <text evidence="2 9">Belongs to the uroporphyrinogen-III synthase family.</text>
</comment>
<dbReference type="GO" id="GO:0006782">
    <property type="term" value="P:protoporphyrinogen IX biosynthetic process"/>
    <property type="evidence" value="ECO:0007669"/>
    <property type="project" value="UniProtKB-UniRule"/>
</dbReference>
<keyword evidence="4 9" id="KW-0456">Lyase</keyword>
<comment type="catalytic activity">
    <reaction evidence="8 9">
        <text>hydroxymethylbilane = uroporphyrinogen III + H2O</text>
        <dbReference type="Rhea" id="RHEA:18965"/>
        <dbReference type="ChEBI" id="CHEBI:15377"/>
        <dbReference type="ChEBI" id="CHEBI:57308"/>
        <dbReference type="ChEBI" id="CHEBI:57845"/>
        <dbReference type="EC" id="4.2.1.75"/>
    </reaction>
</comment>
<evidence type="ECO:0000313" key="12">
    <source>
        <dbReference type="Proteomes" id="UP000254794"/>
    </source>
</evidence>
<dbReference type="GO" id="GO:0008168">
    <property type="term" value="F:methyltransferase activity"/>
    <property type="evidence" value="ECO:0007669"/>
    <property type="project" value="UniProtKB-KW"/>
</dbReference>
<dbReference type="Proteomes" id="UP000254794">
    <property type="component" value="Unassembled WGS sequence"/>
</dbReference>
<dbReference type="OrthoDB" id="9787650at2"/>
<evidence type="ECO:0000259" key="10">
    <source>
        <dbReference type="Pfam" id="PF02602"/>
    </source>
</evidence>
<dbReference type="EC" id="4.2.1.75" evidence="3 9"/>
<dbReference type="EMBL" id="UGOD01000001">
    <property type="protein sequence ID" value="STX52579.1"/>
    <property type="molecule type" value="Genomic_DNA"/>
</dbReference>
<evidence type="ECO:0000256" key="4">
    <source>
        <dbReference type="ARBA" id="ARBA00023239"/>
    </source>
</evidence>
<reference evidence="11 12" key="1">
    <citation type="submission" date="2018-06" db="EMBL/GenBank/DDBJ databases">
        <authorList>
            <consortium name="Pathogen Informatics"/>
            <person name="Doyle S."/>
        </authorList>
    </citation>
    <scope>NUCLEOTIDE SEQUENCE [LARGE SCALE GENOMIC DNA]</scope>
    <source>
        <strain evidence="11 12">NCTC13316</strain>
    </source>
</reference>
<evidence type="ECO:0000256" key="7">
    <source>
        <dbReference type="ARBA" id="ARBA00040167"/>
    </source>
</evidence>
<keyword evidence="12" id="KW-1185">Reference proteome</keyword>
<dbReference type="RefSeq" id="WP_115332127.1">
    <property type="nucleotide sequence ID" value="NZ_CAAAHP010000006.1"/>
</dbReference>